<reference evidence="10 11" key="1">
    <citation type="submission" date="2015-04" db="EMBL/GenBank/DDBJ databases">
        <title>Complete genome sequence of Schizopora paradoxa KUC8140, a cosmopolitan wood degrader in East Asia.</title>
        <authorList>
            <consortium name="DOE Joint Genome Institute"/>
            <person name="Min B."/>
            <person name="Park H."/>
            <person name="Jang Y."/>
            <person name="Kim J.-J."/>
            <person name="Kim K.H."/>
            <person name="Pangilinan J."/>
            <person name="Lipzen A."/>
            <person name="Riley R."/>
            <person name="Grigoriev I.V."/>
            <person name="Spatafora J.W."/>
            <person name="Choi I.-G."/>
        </authorList>
    </citation>
    <scope>NUCLEOTIDE SEQUENCE [LARGE SCALE GENOMIC DNA]</scope>
    <source>
        <strain evidence="10 11">KUC8140</strain>
    </source>
</reference>
<evidence type="ECO:0000256" key="8">
    <source>
        <dbReference type="PIRSR" id="PIRSR000137-2"/>
    </source>
</evidence>
<evidence type="ECO:0000313" key="11">
    <source>
        <dbReference type="Proteomes" id="UP000053477"/>
    </source>
</evidence>
<dbReference type="GO" id="GO:0016614">
    <property type="term" value="F:oxidoreductase activity, acting on CH-OH group of donors"/>
    <property type="evidence" value="ECO:0007669"/>
    <property type="project" value="InterPro"/>
</dbReference>
<evidence type="ECO:0000256" key="5">
    <source>
        <dbReference type="ARBA" id="ARBA00022827"/>
    </source>
</evidence>
<dbReference type="InParanoid" id="A0A0H2S4L8"/>
<evidence type="ECO:0000313" key="10">
    <source>
        <dbReference type="EMBL" id="KLO19190.1"/>
    </source>
</evidence>
<dbReference type="STRING" id="27342.A0A0H2S4L8"/>
<evidence type="ECO:0000259" key="9">
    <source>
        <dbReference type="PROSITE" id="PS00624"/>
    </source>
</evidence>
<feature type="domain" description="Glucose-methanol-choline oxidoreductase N-terminal" evidence="9">
    <location>
        <begin position="285"/>
        <end position="299"/>
    </location>
</feature>
<dbReference type="Gene3D" id="3.30.560.10">
    <property type="entry name" value="Glucose Oxidase, domain 3"/>
    <property type="match status" value="1"/>
</dbReference>
<dbReference type="PANTHER" id="PTHR11552">
    <property type="entry name" value="GLUCOSE-METHANOL-CHOLINE GMC OXIDOREDUCTASE"/>
    <property type="match status" value="1"/>
</dbReference>
<sequence>MPFVTAAKIQSHRIDYVIIGGGTAGLVLAARLTEDPNVTVLVIEAGTHHVEEPVIDVPGYMGRGIANPKLDWTFLTVPQKRANNNVVLQPRGKGLGGSSHANFLGMFRPSKEELDALEVLGNKGWNWDSLLHYTKKSETYVPVPISDEDAEKYAIKLDPTLHGTDGPLKKSFTKEWPKIHESTFLAAESLGVPKNPEPSGGRNLGAVSALISVDPVTAKRSYASPAYLEPNLHRSNLLVLIEAHVTKIIFEEAAGLQKAVGVEFLKDGTVHRVVGVQREYIIAAGTFQTPQILELSGVGNPDILHKFGIKPLVDLPGVGENLQDHVGVSTIVEVKPIEVTVDDLVDPELAKKHEELYKEKQEGFYAMIPASGNIFLSAEHIGSDSDVKNWQEHMHTQSTETLAKVNPALRSGLEKQYAIQRELFASKEQAQAEVLQYVGHQPVPYAKFTPGKHYNSFFCALMHPLSRGSVHLASSDPLASPAIDPNYFANEADLDLVVHTIEFALKLNKTPPLDALVIGPHIPSKEVLEKGKAGLEEYVKANCGPVFHPVGTASMLPREDGGVVDATLKVYGTSNVRVVDASILPMELSCHIQSLTYAIGEKAADILKSEHFPA</sequence>
<keyword evidence="3" id="KW-0285">Flavoprotein</keyword>
<dbReference type="PROSITE" id="PS00624">
    <property type="entry name" value="GMC_OXRED_2"/>
    <property type="match status" value="1"/>
</dbReference>
<dbReference type="Gene3D" id="3.50.50.60">
    <property type="entry name" value="FAD/NAD(P)-binding domain"/>
    <property type="match status" value="1"/>
</dbReference>
<evidence type="ECO:0000256" key="3">
    <source>
        <dbReference type="ARBA" id="ARBA00022630"/>
    </source>
</evidence>
<dbReference type="OrthoDB" id="269227at2759"/>
<comment type="similarity">
    <text evidence="2">Belongs to the GMC oxidoreductase family.</text>
</comment>
<protein>
    <submittedName>
        <fullName evidence="10">GMC oxidoreductase</fullName>
    </submittedName>
</protein>
<keyword evidence="4" id="KW-0732">Signal</keyword>
<keyword evidence="5 8" id="KW-0274">FAD</keyword>
<dbReference type="SUPFAM" id="SSF54373">
    <property type="entry name" value="FAD-linked reductases, C-terminal domain"/>
    <property type="match status" value="1"/>
</dbReference>
<dbReference type="Pfam" id="PF05199">
    <property type="entry name" value="GMC_oxred_C"/>
    <property type="match status" value="1"/>
</dbReference>
<keyword evidence="11" id="KW-1185">Reference proteome</keyword>
<organism evidence="10 11">
    <name type="scientific">Schizopora paradoxa</name>
    <dbReference type="NCBI Taxonomy" id="27342"/>
    <lineage>
        <taxon>Eukaryota</taxon>
        <taxon>Fungi</taxon>
        <taxon>Dikarya</taxon>
        <taxon>Basidiomycota</taxon>
        <taxon>Agaricomycotina</taxon>
        <taxon>Agaricomycetes</taxon>
        <taxon>Hymenochaetales</taxon>
        <taxon>Schizoporaceae</taxon>
        <taxon>Schizopora</taxon>
    </lineage>
</organism>
<dbReference type="AlphaFoldDB" id="A0A0H2S4L8"/>
<feature type="active site" description="Proton acceptor" evidence="7">
    <location>
        <position position="591"/>
    </location>
</feature>
<accession>A0A0H2S4L8</accession>
<evidence type="ECO:0000256" key="2">
    <source>
        <dbReference type="ARBA" id="ARBA00010790"/>
    </source>
</evidence>
<dbReference type="SUPFAM" id="SSF51905">
    <property type="entry name" value="FAD/NAD(P)-binding domain"/>
    <property type="match status" value="1"/>
</dbReference>
<evidence type="ECO:0000256" key="1">
    <source>
        <dbReference type="ARBA" id="ARBA00001974"/>
    </source>
</evidence>
<keyword evidence="6" id="KW-0560">Oxidoreductase</keyword>
<dbReference type="InterPro" id="IPR007867">
    <property type="entry name" value="GMC_OxRtase_C"/>
</dbReference>
<feature type="binding site" evidence="8">
    <location>
        <position position="245"/>
    </location>
    <ligand>
        <name>FAD</name>
        <dbReference type="ChEBI" id="CHEBI:57692"/>
    </ligand>
</feature>
<gene>
    <name evidence="10" type="ORF">SCHPADRAFT_899029</name>
</gene>
<proteinExistence type="inferred from homology"/>
<evidence type="ECO:0000256" key="7">
    <source>
        <dbReference type="PIRSR" id="PIRSR000137-1"/>
    </source>
</evidence>
<evidence type="ECO:0000256" key="4">
    <source>
        <dbReference type="ARBA" id="ARBA00022729"/>
    </source>
</evidence>
<feature type="active site" description="Proton donor" evidence="7">
    <location>
        <position position="548"/>
    </location>
</feature>
<comment type="cofactor">
    <cofactor evidence="1 8">
        <name>FAD</name>
        <dbReference type="ChEBI" id="CHEBI:57692"/>
    </cofactor>
</comment>
<evidence type="ECO:0000256" key="6">
    <source>
        <dbReference type="ARBA" id="ARBA00023002"/>
    </source>
</evidence>
<dbReference type="PANTHER" id="PTHR11552:SF201">
    <property type="entry name" value="GLUCOSE-METHANOL-CHOLINE OXIDOREDUCTASE N-TERMINAL DOMAIN-CONTAINING PROTEIN"/>
    <property type="match status" value="1"/>
</dbReference>
<dbReference type="Proteomes" id="UP000053477">
    <property type="component" value="Unassembled WGS sequence"/>
</dbReference>
<dbReference type="EMBL" id="KQ085888">
    <property type="protein sequence ID" value="KLO19190.1"/>
    <property type="molecule type" value="Genomic_DNA"/>
</dbReference>
<name>A0A0H2S4L8_9AGAM</name>
<dbReference type="PIRSF" id="PIRSF000137">
    <property type="entry name" value="Alcohol_oxidase"/>
    <property type="match status" value="1"/>
</dbReference>
<dbReference type="GO" id="GO:0050660">
    <property type="term" value="F:flavin adenine dinucleotide binding"/>
    <property type="evidence" value="ECO:0007669"/>
    <property type="project" value="InterPro"/>
</dbReference>
<dbReference type="Pfam" id="PF00732">
    <property type="entry name" value="GMC_oxred_N"/>
    <property type="match status" value="1"/>
</dbReference>
<dbReference type="InterPro" id="IPR000172">
    <property type="entry name" value="GMC_OxRdtase_N"/>
</dbReference>
<dbReference type="InterPro" id="IPR012132">
    <property type="entry name" value="GMC_OxRdtase"/>
</dbReference>
<dbReference type="InterPro" id="IPR036188">
    <property type="entry name" value="FAD/NAD-bd_sf"/>
</dbReference>